<gene>
    <name evidence="13" type="ORF">EGW08_020792</name>
</gene>
<dbReference type="EC" id="4.6.1.-" evidence="11"/>
<dbReference type="GO" id="GO:0046872">
    <property type="term" value="F:metal ion binding"/>
    <property type="evidence" value="ECO:0007669"/>
    <property type="project" value="UniProtKB-UniRule"/>
</dbReference>
<dbReference type="GO" id="GO:0016829">
    <property type="term" value="F:lyase activity"/>
    <property type="evidence" value="ECO:0007669"/>
    <property type="project" value="UniProtKB-KW"/>
</dbReference>
<feature type="domain" description="EndoU" evidence="12">
    <location>
        <begin position="1"/>
        <end position="177"/>
    </location>
</feature>
<comment type="caution">
    <text evidence="13">The sequence shown here is derived from an EMBL/GenBank/DDBJ whole genome shotgun (WGS) entry which is preliminary data.</text>
</comment>
<dbReference type="PANTHER" id="PTHR12439:SF42">
    <property type="entry name" value="ENDORIBONUCLEASE-RELATED"/>
    <property type="match status" value="1"/>
</dbReference>
<evidence type="ECO:0000256" key="6">
    <source>
        <dbReference type="ARBA" id="ARBA00022759"/>
    </source>
</evidence>
<reference evidence="13 14" key="1">
    <citation type="submission" date="2019-01" db="EMBL/GenBank/DDBJ databases">
        <title>A draft genome assembly of the solar-powered sea slug Elysia chlorotica.</title>
        <authorList>
            <person name="Cai H."/>
            <person name="Li Q."/>
            <person name="Fang X."/>
            <person name="Li J."/>
            <person name="Curtis N.E."/>
            <person name="Altenburger A."/>
            <person name="Shibata T."/>
            <person name="Feng M."/>
            <person name="Maeda T."/>
            <person name="Schwartz J.A."/>
            <person name="Shigenobu S."/>
            <person name="Lundholm N."/>
            <person name="Nishiyama T."/>
            <person name="Yang H."/>
            <person name="Hasebe M."/>
            <person name="Li S."/>
            <person name="Pierce S.K."/>
            <person name="Wang J."/>
        </authorList>
    </citation>
    <scope>NUCLEOTIDE SEQUENCE [LARGE SCALE GENOMIC DNA]</scope>
    <source>
        <strain evidence="13">EC2010</strain>
        <tissue evidence="13">Whole organism of an adult</tissue>
    </source>
</reference>
<dbReference type="Proteomes" id="UP000271974">
    <property type="component" value="Unassembled WGS sequence"/>
</dbReference>
<comment type="cofactor">
    <cofactor evidence="1 11">
        <name>Mn(2+)</name>
        <dbReference type="ChEBI" id="CHEBI:29035"/>
    </cofactor>
</comment>
<dbReference type="GO" id="GO:0004521">
    <property type="term" value="F:RNA endonuclease activity"/>
    <property type="evidence" value="ECO:0007669"/>
    <property type="project" value="UniProtKB-UniRule"/>
</dbReference>
<dbReference type="OrthoDB" id="430326at2759"/>
<evidence type="ECO:0000256" key="7">
    <source>
        <dbReference type="ARBA" id="ARBA00022801"/>
    </source>
</evidence>
<protein>
    <recommendedName>
        <fullName evidence="11">Uridylate-specific endoribonuclease</fullName>
        <ecNumber evidence="11">4.6.1.-</ecNumber>
    </recommendedName>
</protein>
<evidence type="ECO:0000256" key="8">
    <source>
        <dbReference type="ARBA" id="ARBA00022884"/>
    </source>
</evidence>
<dbReference type="Pfam" id="PF09412">
    <property type="entry name" value="XendoU"/>
    <property type="match status" value="1"/>
</dbReference>
<keyword evidence="10" id="KW-0456">Lyase</keyword>
<comment type="subunit">
    <text evidence="3 11">Monomer.</text>
</comment>
<dbReference type="EMBL" id="RQTK01001210">
    <property type="protein sequence ID" value="RUS71442.1"/>
    <property type="molecule type" value="Genomic_DNA"/>
</dbReference>
<evidence type="ECO:0000256" key="9">
    <source>
        <dbReference type="ARBA" id="ARBA00023211"/>
    </source>
</evidence>
<evidence type="ECO:0000256" key="5">
    <source>
        <dbReference type="ARBA" id="ARBA00022723"/>
    </source>
</evidence>
<proteinExistence type="inferred from homology"/>
<keyword evidence="14" id="KW-1185">Reference proteome</keyword>
<sequence>MFTFVNETKLTSSSVYRTYLALLNNYDPDKYDAELVTASEAAEENAFLDAILSTATMKTLYNYLSKVGSMSDMRSMLRRLWFDLYRRSPSASNLDTSGFEHVMVGEYKSSSLVNGLHYWLAFYWLEKGGQVNYYGHSCTSRPTSMCAAYEWNGRTKSNSSFFLRSSPAFDLAVYTLC</sequence>
<evidence type="ECO:0000256" key="4">
    <source>
        <dbReference type="ARBA" id="ARBA00022722"/>
    </source>
</evidence>
<dbReference type="PROSITE" id="PS51959">
    <property type="entry name" value="ENDOU"/>
    <property type="match status" value="1"/>
</dbReference>
<dbReference type="PANTHER" id="PTHR12439">
    <property type="entry name" value="PLACENTAL PROTEIN 11-RELATED"/>
    <property type="match status" value="1"/>
</dbReference>
<evidence type="ECO:0000313" key="13">
    <source>
        <dbReference type="EMBL" id="RUS71442.1"/>
    </source>
</evidence>
<name>A0A3S1B414_ELYCH</name>
<evidence type="ECO:0000256" key="3">
    <source>
        <dbReference type="ARBA" id="ARBA00011245"/>
    </source>
</evidence>
<comment type="similarity">
    <text evidence="2 11">Belongs to the ENDOU family.</text>
</comment>
<keyword evidence="9 11" id="KW-0464">Manganese</keyword>
<dbReference type="GO" id="GO:0016787">
    <property type="term" value="F:hydrolase activity"/>
    <property type="evidence" value="ECO:0007669"/>
    <property type="project" value="UniProtKB-KW"/>
</dbReference>
<dbReference type="AlphaFoldDB" id="A0A3S1B414"/>
<keyword evidence="8 11" id="KW-0694">RNA-binding</keyword>
<keyword evidence="5 11" id="KW-0479">Metal-binding</keyword>
<dbReference type="InterPro" id="IPR018998">
    <property type="entry name" value="EndoU_C"/>
</dbReference>
<keyword evidence="4 11" id="KW-0540">Nuclease</keyword>
<evidence type="ECO:0000256" key="1">
    <source>
        <dbReference type="ARBA" id="ARBA00001936"/>
    </source>
</evidence>
<evidence type="ECO:0000256" key="10">
    <source>
        <dbReference type="ARBA" id="ARBA00023239"/>
    </source>
</evidence>
<comment type="catalytic activity">
    <reaction evidence="11">
        <text>ribonucleotidyl-uridine-RNA = a 5'-end dephospho-uridine-RNA + a 3'-end 2',3'-cyclophospho-ribonucleotide-RNA</text>
        <dbReference type="Rhea" id="RHEA:67792"/>
        <dbReference type="Rhea" id="RHEA-COMP:10464"/>
        <dbReference type="Rhea" id="RHEA-COMP:17354"/>
        <dbReference type="Rhea" id="RHEA-COMP:17356"/>
        <dbReference type="ChEBI" id="CHEBI:83064"/>
        <dbReference type="ChEBI" id="CHEBI:173117"/>
        <dbReference type="ChEBI" id="CHEBI:173224"/>
    </reaction>
</comment>
<dbReference type="InterPro" id="IPR039787">
    <property type="entry name" value="ENDOU"/>
</dbReference>
<dbReference type="GO" id="GO:0003723">
    <property type="term" value="F:RNA binding"/>
    <property type="evidence" value="ECO:0007669"/>
    <property type="project" value="UniProtKB-UniRule"/>
</dbReference>
<dbReference type="SUPFAM" id="SSF142877">
    <property type="entry name" value="EndoU-like"/>
    <property type="match status" value="1"/>
</dbReference>
<evidence type="ECO:0000256" key="2">
    <source>
        <dbReference type="ARBA" id="ARBA00010168"/>
    </source>
</evidence>
<organism evidence="13 14">
    <name type="scientific">Elysia chlorotica</name>
    <name type="common">Eastern emerald elysia</name>
    <name type="synonym">Sea slug</name>
    <dbReference type="NCBI Taxonomy" id="188477"/>
    <lineage>
        <taxon>Eukaryota</taxon>
        <taxon>Metazoa</taxon>
        <taxon>Spiralia</taxon>
        <taxon>Lophotrochozoa</taxon>
        <taxon>Mollusca</taxon>
        <taxon>Gastropoda</taxon>
        <taxon>Heterobranchia</taxon>
        <taxon>Euthyneura</taxon>
        <taxon>Panpulmonata</taxon>
        <taxon>Sacoglossa</taxon>
        <taxon>Placobranchoidea</taxon>
        <taxon>Plakobranchidae</taxon>
        <taxon>Elysia</taxon>
    </lineage>
</organism>
<keyword evidence="7 11" id="KW-0378">Hydrolase</keyword>
<accession>A0A3S1B414</accession>
<dbReference type="InterPro" id="IPR037227">
    <property type="entry name" value="EndoU-like"/>
</dbReference>
<dbReference type="CDD" id="cd21159">
    <property type="entry name" value="XendoU"/>
    <property type="match status" value="1"/>
</dbReference>
<keyword evidence="6 11" id="KW-0255">Endonuclease</keyword>
<feature type="non-terminal residue" evidence="13">
    <location>
        <position position="177"/>
    </location>
</feature>
<evidence type="ECO:0000259" key="12">
    <source>
        <dbReference type="PROSITE" id="PS51959"/>
    </source>
</evidence>
<evidence type="ECO:0000313" key="14">
    <source>
        <dbReference type="Proteomes" id="UP000271974"/>
    </source>
</evidence>
<evidence type="ECO:0000256" key="11">
    <source>
        <dbReference type="RuleBase" id="RU367085"/>
    </source>
</evidence>